<gene>
    <name evidence="1" type="ORF">DDZ13_15235</name>
</gene>
<dbReference type="Proteomes" id="UP000247099">
    <property type="component" value="Unassembled WGS sequence"/>
</dbReference>
<protein>
    <submittedName>
        <fullName evidence="1">Uncharacterized protein</fullName>
    </submittedName>
</protein>
<proteinExistence type="predicted"/>
<organism evidence="1 2">
    <name type="scientific">Coraliomargarita sinensis</name>
    <dbReference type="NCBI Taxonomy" id="2174842"/>
    <lineage>
        <taxon>Bacteria</taxon>
        <taxon>Pseudomonadati</taxon>
        <taxon>Verrucomicrobiota</taxon>
        <taxon>Opitutia</taxon>
        <taxon>Puniceicoccales</taxon>
        <taxon>Coraliomargaritaceae</taxon>
        <taxon>Coraliomargarita</taxon>
    </lineage>
</organism>
<name>A0A317ZHG8_9BACT</name>
<dbReference type="AlphaFoldDB" id="A0A317ZHG8"/>
<accession>A0A317ZHG8</accession>
<sequence>MKRLNLVLILSALLTHVAVCEIEQFVKSPRKYTLNSASEKRYADISLFSERAPILHDVLVECGMSISEAHVFIEQHKPSMVMVEGAHAQAMHNLEQTKKVLEVMDESIREEYSKLTYQWIGPRALLFSEVSSGLGLTESQISKLKSIYYDYFERLAPANRKDFRYGMTKGERKEYSTITKTIEEHRDEELMNVLDDQQIEKWKRLLGEGSEALERFRAYCGKHN</sequence>
<dbReference type="InParanoid" id="A0A317ZHG8"/>
<evidence type="ECO:0000313" key="1">
    <source>
        <dbReference type="EMBL" id="PXA02811.1"/>
    </source>
</evidence>
<dbReference type="EMBL" id="QHJQ01000029">
    <property type="protein sequence ID" value="PXA02811.1"/>
    <property type="molecule type" value="Genomic_DNA"/>
</dbReference>
<reference evidence="1 2" key="1">
    <citation type="submission" date="2018-05" db="EMBL/GenBank/DDBJ databases">
        <title>Coraliomargarita sinensis sp. nov., isolated from a marine solar saltern.</title>
        <authorList>
            <person name="Zhou L.Y."/>
        </authorList>
    </citation>
    <scope>NUCLEOTIDE SEQUENCE [LARGE SCALE GENOMIC DNA]</scope>
    <source>
        <strain evidence="1 2">WN38</strain>
    </source>
</reference>
<keyword evidence="2" id="KW-1185">Reference proteome</keyword>
<evidence type="ECO:0000313" key="2">
    <source>
        <dbReference type="Proteomes" id="UP000247099"/>
    </source>
</evidence>
<comment type="caution">
    <text evidence="1">The sequence shown here is derived from an EMBL/GenBank/DDBJ whole genome shotgun (WGS) entry which is preliminary data.</text>
</comment>